<dbReference type="AlphaFoldDB" id="R4RMM3"/>
<dbReference type="Proteomes" id="UP000013941">
    <property type="component" value="Chromosome"/>
</dbReference>
<dbReference type="HOGENOM" id="CLU_3333590_0_0_14"/>
<organism evidence="1 2">
    <name type="scientific">Strawberry lethal yellows phytoplasma (CPA) str. NZSb11</name>
    <dbReference type="NCBI Taxonomy" id="980422"/>
    <lineage>
        <taxon>Bacteria</taxon>
        <taxon>Bacillati</taxon>
        <taxon>Mycoplasmatota</taxon>
        <taxon>Mollicutes</taxon>
        <taxon>Acholeplasmatales</taxon>
        <taxon>Acholeplasmataceae</taxon>
        <taxon>Candidatus Phytoplasma</taxon>
        <taxon>16SrXII (Stolbur group)</taxon>
    </lineage>
</organism>
<name>R4RMM3_PHYAS</name>
<evidence type="ECO:0000313" key="1">
    <source>
        <dbReference type="EMBL" id="AGL90570.1"/>
    </source>
</evidence>
<keyword evidence="2" id="KW-1185">Reference proteome</keyword>
<proteinExistence type="predicted"/>
<reference evidence="1 2" key="1">
    <citation type="journal article" date="2013" name="BMC Genomics">
        <title>Comparison of the complete genome sequence of two closely related isolates of 'Candidatus Phytoplasma australiense' reveals genome plasticity.</title>
        <authorList>
            <person name="Andersen M.T."/>
            <person name="Liefting L.W."/>
            <person name="Havukkala I."/>
            <person name="Beever R.E."/>
        </authorList>
    </citation>
    <scope>NUCLEOTIDE SEQUENCE [LARGE SCALE GENOMIC DNA]</scope>
    <source>
        <strain evidence="1 2">NZSb11</strain>
    </source>
</reference>
<accession>R4RMM3</accession>
<dbReference type="KEGG" id="nzs:SLY_0654"/>
<evidence type="ECO:0000313" key="2">
    <source>
        <dbReference type="Proteomes" id="UP000013941"/>
    </source>
</evidence>
<sequence length="38" mass="4494">MKNIKDLFLKNSYLLNFAIGKMPELKNNKTTLNHKKMN</sequence>
<protein>
    <submittedName>
        <fullName evidence="1">Uncharacterized protein</fullName>
    </submittedName>
</protein>
<dbReference type="PATRIC" id="fig|980422.3.peg.600"/>
<gene>
    <name evidence="1" type="ORF">SLY_0654</name>
</gene>
<dbReference type="EMBL" id="CP002548">
    <property type="protein sequence ID" value="AGL90570.1"/>
    <property type="molecule type" value="Genomic_DNA"/>
</dbReference>